<proteinExistence type="predicted"/>
<evidence type="ECO:0000256" key="1">
    <source>
        <dbReference type="SAM" id="MobiDB-lite"/>
    </source>
</evidence>
<protein>
    <submittedName>
        <fullName evidence="3">RHS repeat-associated core domain-containing protein</fullName>
    </submittedName>
</protein>
<feature type="transmembrane region" description="Helical" evidence="2">
    <location>
        <begin position="170"/>
        <end position="190"/>
    </location>
</feature>
<dbReference type="EMBL" id="JAATLJ010000001">
    <property type="protein sequence ID" value="NIZ41042.1"/>
    <property type="molecule type" value="Genomic_DNA"/>
</dbReference>
<gene>
    <name evidence="3" type="ORF">HCT14_05950</name>
</gene>
<feature type="compositionally biased region" description="Low complexity" evidence="1">
    <location>
        <begin position="69"/>
        <end position="78"/>
    </location>
</feature>
<name>A0A968KT44_9SPIO</name>
<dbReference type="RefSeq" id="WP_167700870.1">
    <property type="nucleotide sequence ID" value="NZ_CP118174.1"/>
</dbReference>
<dbReference type="AlphaFoldDB" id="A0A968KT44"/>
<dbReference type="InterPro" id="IPR022385">
    <property type="entry name" value="Rhs_assc_core"/>
</dbReference>
<dbReference type="NCBIfam" id="TIGR03696">
    <property type="entry name" value="Rhs_assc_core"/>
    <property type="match status" value="1"/>
</dbReference>
<feature type="region of interest" description="Disordered" evidence="1">
    <location>
        <begin position="56"/>
        <end position="99"/>
    </location>
</feature>
<feature type="transmembrane region" description="Helical" evidence="2">
    <location>
        <begin position="196"/>
        <end position="219"/>
    </location>
</feature>
<keyword evidence="2" id="KW-0812">Transmembrane</keyword>
<evidence type="ECO:0000313" key="3">
    <source>
        <dbReference type="EMBL" id="NIZ41042.1"/>
    </source>
</evidence>
<keyword evidence="2" id="KW-1133">Transmembrane helix</keyword>
<reference evidence="3 4" key="1">
    <citation type="submission" date="2020-03" db="EMBL/GenBank/DDBJ databases">
        <title>Spirochaetal bacteria isolated from arthropods constitute a novel genus Entomospira genus novum within the order Spirochaetales.</title>
        <authorList>
            <person name="Grana-Miraglia L."/>
            <person name="Sikutova S."/>
            <person name="Fingerle V."/>
            <person name="Sing A."/>
            <person name="Castillo-Ramirez S."/>
            <person name="Margos G."/>
            <person name="Rudolf I."/>
        </authorList>
    </citation>
    <scope>NUCLEOTIDE SEQUENCE [LARGE SCALE GENOMIC DNA]</scope>
    <source>
        <strain evidence="3 4">BR193</strain>
    </source>
</reference>
<evidence type="ECO:0000256" key="2">
    <source>
        <dbReference type="SAM" id="Phobius"/>
    </source>
</evidence>
<accession>A0A968KT44</accession>
<dbReference type="Gene3D" id="2.180.10.10">
    <property type="entry name" value="RHS repeat-associated core"/>
    <property type="match status" value="1"/>
</dbReference>
<sequence length="288" mass="32114">MIYANARYLDPKTSRWMSSDPAMADGLNWYSYVNNNPIMYKDPTGLMIINHNMSRMNPRSNADSEESSGGEQAESDAGNVDSDGGQGQGNTAGGTGQMYNAHQSHHHVSYQFSDDIYGAISGGHRIQDEIERQMQREERDAPTNTVSEEDSWWQSISGYFHKKPGDPLTIAEYLFQSRIITLMLMVYSVYTTIGVIGTAIAAATVGGLWGAALGGSMLYNAYSSAKTMNQLSAKSLIADPYRTLTNEDLADFLFNTLMVSANKWINPVNEILFTQFYEHRKKIYGMMR</sequence>
<keyword evidence="2" id="KW-0472">Membrane</keyword>
<dbReference type="InterPro" id="IPR050708">
    <property type="entry name" value="T6SS_VgrG/RHS"/>
</dbReference>
<organism evidence="3 4">
    <name type="scientific">Entomospira entomophila</name>
    <dbReference type="NCBI Taxonomy" id="2719988"/>
    <lineage>
        <taxon>Bacteria</taxon>
        <taxon>Pseudomonadati</taxon>
        <taxon>Spirochaetota</taxon>
        <taxon>Spirochaetia</taxon>
        <taxon>Spirochaetales</taxon>
        <taxon>Spirochaetaceae</taxon>
        <taxon>Entomospira</taxon>
    </lineage>
</organism>
<evidence type="ECO:0000313" key="4">
    <source>
        <dbReference type="Proteomes" id="UP000711995"/>
    </source>
</evidence>
<feature type="compositionally biased region" description="Gly residues" evidence="1">
    <location>
        <begin position="84"/>
        <end position="96"/>
    </location>
</feature>
<dbReference type="PANTHER" id="PTHR32305:SF15">
    <property type="entry name" value="PROTEIN RHSA-RELATED"/>
    <property type="match status" value="1"/>
</dbReference>
<comment type="caution">
    <text evidence="3">The sequence shown here is derived from an EMBL/GenBank/DDBJ whole genome shotgun (WGS) entry which is preliminary data.</text>
</comment>
<keyword evidence="4" id="KW-1185">Reference proteome</keyword>
<dbReference type="PANTHER" id="PTHR32305">
    <property type="match status" value="1"/>
</dbReference>
<dbReference type="Proteomes" id="UP000711995">
    <property type="component" value="Unassembled WGS sequence"/>
</dbReference>